<dbReference type="RefSeq" id="WP_259549441.1">
    <property type="nucleotide sequence ID" value="NZ_BAABHW010000004.1"/>
</dbReference>
<keyword evidence="10" id="KW-1185">Reference proteome</keyword>
<comment type="pathway">
    <text evidence="1">Cofactor biosynthesis; ubiquinone biosynthesis.</text>
</comment>
<dbReference type="InterPro" id="IPR012762">
    <property type="entry name" value="Ubiq_biosynth_COQ9"/>
</dbReference>
<evidence type="ECO:0000259" key="8">
    <source>
        <dbReference type="Pfam" id="PF08511"/>
    </source>
</evidence>
<proteinExistence type="inferred from homology"/>
<dbReference type="Pfam" id="PF08511">
    <property type="entry name" value="COQ9"/>
    <property type="match status" value="1"/>
</dbReference>
<evidence type="ECO:0000256" key="7">
    <source>
        <dbReference type="SAM" id="MobiDB-lite"/>
    </source>
</evidence>
<name>A0ABP9LGD8_9RHOB</name>
<dbReference type="PANTHER" id="PTHR21427">
    <property type="entry name" value="UBIQUINONE BIOSYNTHESIS PROTEIN COQ9, MITOCHONDRIAL"/>
    <property type="match status" value="1"/>
</dbReference>
<comment type="similarity">
    <text evidence="2">Belongs to the COQ9 family.</text>
</comment>
<evidence type="ECO:0000256" key="3">
    <source>
        <dbReference type="ARBA" id="ARBA00022688"/>
    </source>
</evidence>
<dbReference type="Proteomes" id="UP001499910">
    <property type="component" value="Unassembled WGS sequence"/>
</dbReference>
<keyword evidence="4" id="KW-0809">Transit peptide</keyword>
<evidence type="ECO:0000313" key="9">
    <source>
        <dbReference type="EMBL" id="GAA5077932.1"/>
    </source>
</evidence>
<protein>
    <submittedName>
        <fullName evidence="9">COQ9 family protein</fullName>
    </submittedName>
</protein>
<dbReference type="InterPro" id="IPR013718">
    <property type="entry name" value="COQ9_C"/>
</dbReference>
<keyword evidence="5" id="KW-0446">Lipid-binding</keyword>
<evidence type="ECO:0000313" key="10">
    <source>
        <dbReference type="Proteomes" id="UP001499910"/>
    </source>
</evidence>
<evidence type="ECO:0000256" key="5">
    <source>
        <dbReference type="ARBA" id="ARBA00023121"/>
    </source>
</evidence>
<keyword evidence="3" id="KW-0831">Ubiquinone biosynthesis</keyword>
<dbReference type="NCBIfam" id="TIGR02396">
    <property type="entry name" value="diverge_rpsU"/>
    <property type="match status" value="1"/>
</dbReference>
<feature type="region of interest" description="Disordered" evidence="7">
    <location>
        <begin position="215"/>
        <end position="236"/>
    </location>
</feature>
<evidence type="ECO:0000256" key="1">
    <source>
        <dbReference type="ARBA" id="ARBA00004749"/>
    </source>
</evidence>
<dbReference type="PANTHER" id="PTHR21427:SF19">
    <property type="entry name" value="UBIQUINONE BIOSYNTHESIS PROTEIN COQ9, MITOCHONDRIAL"/>
    <property type="match status" value="1"/>
</dbReference>
<comment type="caution">
    <text evidence="9">The sequence shown here is derived from an EMBL/GenBank/DDBJ whole genome shotgun (WGS) entry which is preliminary data.</text>
</comment>
<feature type="domain" description="COQ9 C-terminal" evidence="8">
    <location>
        <begin position="118"/>
        <end position="187"/>
    </location>
</feature>
<reference evidence="10" key="1">
    <citation type="journal article" date="2019" name="Int. J. Syst. Evol. Microbiol.">
        <title>The Global Catalogue of Microorganisms (GCM) 10K type strain sequencing project: providing services to taxonomists for standard genome sequencing and annotation.</title>
        <authorList>
            <consortium name="The Broad Institute Genomics Platform"/>
            <consortium name="The Broad Institute Genome Sequencing Center for Infectious Disease"/>
            <person name="Wu L."/>
            <person name="Ma J."/>
        </authorList>
    </citation>
    <scope>NUCLEOTIDE SEQUENCE [LARGE SCALE GENOMIC DNA]</scope>
    <source>
        <strain evidence="10">JCM 18015</strain>
    </source>
</reference>
<dbReference type="EMBL" id="BAABHW010000004">
    <property type="protein sequence ID" value="GAA5077932.1"/>
    <property type="molecule type" value="Genomic_DNA"/>
</dbReference>
<sequence>MPATNSETVDRILDAALMHVPFDGWSEASFRAAVSDAGVDKAEAEALFPRGAVDLALAFHRRGDAAMVKALKAADLSAMRFRDRVAYAIRLRLELVEADKETVRRGMTLFALPMNAGDGAKALWETADAIWTALGDSSDDLNWYTKRATLSGVYSATVLYWLGDQSVDHSATWSFIDRRIDEVMQIETMKKKVRENKLLKPFLAGPEWLASQIKAPSRMAPRDMPGSWTAPDARES</sequence>
<accession>A0ABP9LGD8</accession>
<comment type="function">
    <text evidence="6">Membrane-associated protein that warps the membrane surface to access and bind aromatic isoprenes with high specificity, including ubiquinone (CoQ) isoprene intermediates and presents them directly to COQ7, therefore facilitating the COQ7-mediated hydroxylase step. Participates in the biosynthesis of coenzyme Q, also named ubiquinone, an essential lipid-soluble electron transporter for aerobic cellular respiration.</text>
</comment>
<evidence type="ECO:0000256" key="6">
    <source>
        <dbReference type="ARBA" id="ARBA00058104"/>
    </source>
</evidence>
<dbReference type="Gene3D" id="1.10.357.10">
    <property type="entry name" value="Tetracycline Repressor, domain 2"/>
    <property type="match status" value="1"/>
</dbReference>
<organism evidence="9 10">
    <name type="scientific">[Roseibacterium] beibuensis</name>
    <dbReference type="NCBI Taxonomy" id="1193142"/>
    <lineage>
        <taxon>Bacteria</taxon>
        <taxon>Pseudomonadati</taxon>
        <taxon>Pseudomonadota</taxon>
        <taxon>Alphaproteobacteria</taxon>
        <taxon>Rhodobacterales</taxon>
        <taxon>Roseobacteraceae</taxon>
        <taxon>Roseicyclus</taxon>
    </lineage>
</organism>
<evidence type="ECO:0000256" key="2">
    <source>
        <dbReference type="ARBA" id="ARBA00010766"/>
    </source>
</evidence>
<evidence type="ECO:0000256" key="4">
    <source>
        <dbReference type="ARBA" id="ARBA00022946"/>
    </source>
</evidence>
<gene>
    <name evidence="9" type="ORF">GCM10023209_28680</name>
</gene>